<sequence length="105" mass="11564">MNYREGKPMDGYRVNLDELEQITARMQGFSGFLTESLQGLQQRMAALHQTWSGEAATAQSEAFTQWMTAAGEVAEGIAAMRDASADARTSYIDAVETNLRTLGLR</sequence>
<accession>A0ABV3G3W8</accession>
<name>A0ABV3G3W8_9NOCA</name>
<gene>
    <name evidence="2" type="ORF">AB0I48_33020</name>
</gene>
<dbReference type="InterPro" id="IPR036689">
    <property type="entry name" value="ESAT-6-like_sf"/>
</dbReference>
<evidence type="ECO:0000256" key="1">
    <source>
        <dbReference type="RuleBase" id="RU362001"/>
    </source>
</evidence>
<dbReference type="EMBL" id="JBFAKC010000021">
    <property type="protein sequence ID" value="MEV0712388.1"/>
    <property type="molecule type" value="Genomic_DNA"/>
</dbReference>
<comment type="similarity">
    <text evidence="1">Belongs to the WXG100 family.</text>
</comment>
<dbReference type="Proteomes" id="UP001551695">
    <property type="component" value="Unassembled WGS sequence"/>
</dbReference>
<organism evidence="2 3">
    <name type="scientific">Nocardia aurea</name>
    <dbReference type="NCBI Taxonomy" id="2144174"/>
    <lineage>
        <taxon>Bacteria</taxon>
        <taxon>Bacillati</taxon>
        <taxon>Actinomycetota</taxon>
        <taxon>Actinomycetes</taxon>
        <taxon>Mycobacteriales</taxon>
        <taxon>Nocardiaceae</taxon>
        <taxon>Nocardia</taxon>
    </lineage>
</organism>
<reference evidence="2 3" key="1">
    <citation type="submission" date="2024-06" db="EMBL/GenBank/DDBJ databases">
        <title>The Natural Products Discovery Center: Release of the First 8490 Sequenced Strains for Exploring Actinobacteria Biosynthetic Diversity.</title>
        <authorList>
            <person name="Kalkreuter E."/>
            <person name="Kautsar S.A."/>
            <person name="Yang D."/>
            <person name="Bader C.D."/>
            <person name="Teijaro C.N."/>
            <person name="Fluegel L."/>
            <person name="Davis C.M."/>
            <person name="Simpson J.R."/>
            <person name="Lauterbach L."/>
            <person name="Steele A.D."/>
            <person name="Gui C."/>
            <person name="Meng S."/>
            <person name="Li G."/>
            <person name="Viehrig K."/>
            <person name="Ye F."/>
            <person name="Su P."/>
            <person name="Kiefer A.F."/>
            <person name="Nichols A."/>
            <person name="Cepeda A.J."/>
            <person name="Yan W."/>
            <person name="Fan B."/>
            <person name="Jiang Y."/>
            <person name="Adhikari A."/>
            <person name="Zheng C.-J."/>
            <person name="Schuster L."/>
            <person name="Cowan T.M."/>
            <person name="Smanski M.J."/>
            <person name="Chevrette M.G."/>
            <person name="De Carvalho L.P.S."/>
            <person name="Shen B."/>
        </authorList>
    </citation>
    <scope>NUCLEOTIDE SEQUENCE [LARGE SCALE GENOMIC DNA]</scope>
    <source>
        <strain evidence="2 3">NPDC050403</strain>
    </source>
</reference>
<dbReference type="InterPro" id="IPR010310">
    <property type="entry name" value="T7SS_ESAT-6-like"/>
</dbReference>
<dbReference type="SUPFAM" id="SSF140453">
    <property type="entry name" value="EsxAB dimer-like"/>
    <property type="match status" value="1"/>
</dbReference>
<comment type="caution">
    <text evidence="2">The sequence shown here is derived from an EMBL/GenBank/DDBJ whole genome shotgun (WGS) entry which is preliminary data.</text>
</comment>
<evidence type="ECO:0000313" key="3">
    <source>
        <dbReference type="Proteomes" id="UP001551695"/>
    </source>
</evidence>
<dbReference type="Gene3D" id="1.10.287.1060">
    <property type="entry name" value="ESAT-6-like"/>
    <property type="match status" value="1"/>
</dbReference>
<protein>
    <recommendedName>
        <fullName evidence="1">ESAT-6-like protein</fullName>
    </recommendedName>
</protein>
<keyword evidence="3" id="KW-1185">Reference proteome</keyword>
<dbReference type="NCBIfam" id="TIGR03930">
    <property type="entry name" value="WXG100_ESAT6"/>
    <property type="match status" value="1"/>
</dbReference>
<dbReference type="Pfam" id="PF06013">
    <property type="entry name" value="WXG100"/>
    <property type="match status" value="1"/>
</dbReference>
<proteinExistence type="inferred from homology"/>
<evidence type="ECO:0000313" key="2">
    <source>
        <dbReference type="EMBL" id="MEV0712388.1"/>
    </source>
</evidence>
<dbReference type="RefSeq" id="WP_357789395.1">
    <property type="nucleotide sequence ID" value="NZ_JBFAKC010000021.1"/>
</dbReference>